<dbReference type="EMBL" id="NCKU01007093">
    <property type="protein sequence ID" value="RWS02894.1"/>
    <property type="molecule type" value="Genomic_DNA"/>
</dbReference>
<dbReference type="GO" id="GO:0005634">
    <property type="term" value="C:nucleus"/>
    <property type="evidence" value="ECO:0007669"/>
    <property type="project" value="UniProtKB-SubCell"/>
</dbReference>
<sequence>MSSKEGTRNETIGDSLPKEVLDVGDRIGLQATVSNREFCDSFLKQNVPEKELKPELKFLTYCLRDFKSPFIHDKASKKKSKIKAKSLTAKQRKQLFQINKSSNLKYSTFEQINEVWNGYMQTVINDLNPKNDALKLVKCDYHGAYFVVYASRHPSLVGLKGFVVQETKHTFKIINRENKIS</sequence>
<dbReference type="AlphaFoldDB" id="A0A443QHB6"/>
<dbReference type="STRING" id="1965070.A0A443QHB6"/>
<dbReference type="PANTHER" id="PTHR13348:SF0">
    <property type="entry name" value="RIBONUCLEASE P PROTEIN SUBUNIT P29"/>
    <property type="match status" value="1"/>
</dbReference>
<evidence type="ECO:0000256" key="4">
    <source>
        <dbReference type="ARBA" id="ARBA00016225"/>
    </source>
</evidence>
<dbReference type="GO" id="GO:0001682">
    <property type="term" value="P:tRNA 5'-leader removal"/>
    <property type="evidence" value="ECO:0007669"/>
    <property type="project" value="InterPro"/>
</dbReference>
<evidence type="ECO:0000313" key="8">
    <source>
        <dbReference type="Proteomes" id="UP000285301"/>
    </source>
</evidence>
<dbReference type="OrthoDB" id="124041at2759"/>
<comment type="caution">
    <text evidence="6">The sequence shown here is derived from an EMBL/GenBank/DDBJ whole genome shotgun (WGS) entry which is preliminary data.</text>
</comment>
<protein>
    <recommendedName>
        <fullName evidence="4">Ribonuclease P protein subunit p29</fullName>
    </recommendedName>
</protein>
<dbReference type="Pfam" id="PF01868">
    <property type="entry name" value="RNase_P-MRP_p29"/>
    <property type="match status" value="1"/>
</dbReference>
<comment type="similarity">
    <text evidence="3">Belongs to the eukaryotic/archaeal RNase P protein component 1 family.</text>
</comment>
<dbReference type="EMBL" id="NCKU01007755">
    <property type="protein sequence ID" value="RWS02411.1"/>
    <property type="molecule type" value="Genomic_DNA"/>
</dbReference>
<gene>
    <name evidence="6" type="ORF">B4U79_08696</name>
    <name evidence="7" type="ORF">B4U79_15217</name>
</gene>
<dbReference type="InterPro" id="IPR016848">
    <property type="entry name" value="RNase_P/MRP_Rpp29-subunit"/>
</dbReference>
<accession>A0A443QHB6</accession>
<dbReference type="GO" id="GO:0006364">
    <property type="term" value="P:rRNA processing"/>
    <property type="evidence" value="ECO:0007669"/>
    <property type="project" value="TreeGrafter"/>
</dbReference>
<dbReference type="GO" id="GO:0000172">
    <property type="term" value="C:ribonuclease MRP complex"/>
    <property type="evidence" value="ECO:0007669"/>
    <property type="project" value="InterPro"/>
</dbReference>
<evidence type="ECO:0000313" key="6">
    <source>
        <dbReference type="EMBL" id="RWS02411.1"/>
    </source>
</evidence>
<dbReference type="SUPFAM" id="SSF101744">
    <property type="entry name" value="Rof/RNase P subunit-like"/>
    <property type="match status" value="1"/>
</dbReference>
<dbReference type="Proteomes" id="UP000285301">
    <property type="component" value="Unassembled WGS sequence"/>
</dbReference>
<dbReference type="Gene3D" id="2.30.30.210">
    <property type="entry name" value="Ribonuclease P/MRP, subunit p29"/>
    <property type="match status" value="1"/>
</dbReference>
<dbReference type="GO" id="GO:0030677">
    <property type="term" value="C:ribonuclease P complex"/>
    <property type="evidence" value="ECO:0007669"/>
    <property type="project" value="InterPro"/>
</dbReference>
<evidence type="ECO:0000256" key="5">
    <source>
        <dbReference type="ARBA" id="ARBA00046486"/>
    </source>
</evidence>
<keyword evidence="8" id="KW-1185">Reference proteome</keyword>
<dbReference type="InterPro" id="IPR002730">
    <property type="entry name" value="Rpp29/RNP1"/>
</dbReference>
<evidence type="ECO:0000256" key="1">
    <source>
        <dbReference type="ARBA" id="ARBA00002435"/>
    </source>
</evidence>
<dbReference type="PANTHER" id="PTHR13348">
    <property type="entry name" value="RIBONUCLEASE P SUBUNIT P29"/>
    <property type="match status" value="1"/>
</dbReference>
<dbReference type="GO" id="GO:0033204">
    <property type="term" value="F:ribonuclease P RNA binding"/>
    <property type="evidence" value="ECO:0007669"/>
    <property type="project" value="InterPro"/>
</dbReference>
<organism evidence="6 8">
    <name type="scientific">Dinothrombium tinctorium</name>
    <dbReference type="NCBI Taxonomy" id="1965070"/>
    <lineage>
        <taxon>Eukaryota</taxon>
        <taxon>Metazoa</taxon>
        <taxon>Ecdysozoa</taxon>
        <taxon>Arthropoda</taxon>
        <taxon>Chelicerata</taxon>
        <taxon>Arachnida</taxon>
        <taxon>Acari</taxon>
        <taxon>Acariformes</taxon>
        <taxon>Trombidiformes</taxon>
        <taxon>Prostigmata</taxon>
        <taxon>Anystina</taxon>
        <taxon>Parasitengona</taxon>
        <taxon>Trombidioidea</taxon>
        <taxon>Trombidiidae</taxon>
        <taxon>Dinothrombium</taxon>
    </lineage>
</organism>
<dbReference type="InterPro" id="IPR023534">
    <property type="entry name" value="Rof/RNase_P-like"/>
</dbReference>
<reference evidence="6 8" key="1">
    <citation type="journal article" date="2018" name="Gigascience">
        <title>Genomes of trombidid mites reveal novel predicted allergens and laterally-transferred genes associated with secondary metabolism.</title>
        <authorList>
            <person name="Dong X."/>
            <person name="Chaisiri K."/>
            <person name="Xia D."/>
            <person name="Armstrong S.D."/>
            <person name="Fang Y."/>
            <person name="Donnelly M.J."/>
            <person name="Kadowaki T."/>
            <person name="McGarry J.W."/>
            <person name="Darby A.C."/>
            <person name="Makepeace B.L."/>
        </authorList>
    </citation>
    <scope>NUCLEOTIDE SEQUENCE [LARGE SCALE GENOMIC DNA]</scope>
    <source>
        <strain evidence="6">UoL-WK</strain>
    </source>
</reference>
<comment type="function">
    <text evidence="1">Component of ribonuclease P, a ribonucleoprotein complex that generates mature tRNA molecules by cleaving their 5'-ends.</text>
</comment>
<name>A0A443QHB6_9ACAR</name>
<evidence type="ECO:0000313" key="7">
    <source>
        <dbReference type="EMBL" id="RWS02894.1"/>
    </source>
</evidence>
<reference evidence="6" key="2">
    <citation type="submission" date="2018-11" db="EMBL/GenBank/DDBJ databases">
        <title>Trombidioid mite genomics.</title>
        <authorList>
            <person name="Dong X."/>
        </authorList>
    </citation>
    <scope>NUCLEOTIDE SEQUENCE</scope>
    <source>
        <strain evidence="6">UoL-WK</strain>
    </source>
</reference>
<dbReference type="InterPro" id="IPR036980">
    <property type="entry name" value="RNase_P/MRP_Rpp29_sf"/>
</dbReference>
<comment type="subcellular location">
    <subcellularLocation>
        <location evidence="2">Nucleus</location>
    </subcellularLocation>
</comment>
<feature type="non-terminal residue" evidence="6">
    <location>
        <position position="181"/>
    </location>
</feature>
<proteinExistence type="inferred from homology"/>
<comment type="subunit">
    <text evidence="5">Component of nuclear RNase P and RNase MRP ribonucleoproteins. RNase P consists of a catalytic RNA moiety and 10 different protein chains; POP1, POP4, POP5, POP7, RPP14, RPP21, RPP25, RPP30, RPP38 and RPP40. Within the RNase P complex, POP1, POP7 and RPP25 form the 'finger' subcomplex, POP5, RPP14, RPP40 and homodimeric RPP30 form the 'palm' subcomplex, and RPP21, POP4 and RPP38 form the 'wrist' subcomplex. All subunits of the RNase P complex interact with the catalytic RNA. Several subunits of RNase P are also part of the RNase MRP complex. RNase MRP consists of a catalytic RNA moiety and about 8 protein subunits; POP1, POP7, RPP25, RPP30, RPP38, RPP40 and possibly also POP4 and POP5.</text>
</comment>
<evidence type="ECO:0000256" key="3">
    <source>
        <dbReference type="ARBA" id="ARBA00006181"/>
    </source>
</evidence>
<evidence type="ECO:0000256" key="2">
    <source>
        <dbReference type="ARBA" id="ARBA00004123"/>
    </source>
</evidence>